<comment type="caution">
    <text evidence="3">The sequence shown here is derived from an EMBL/GenBank/DDBJ whole genome shotgun (WGS) entry which is preliminary data.</text>
</comment>
<dbReference type="Pfam" id="PF01757">
    <property type="entry name" value="Acyl_transf_3"/>
    <property type="match status" value="1"/>
</dbReference>
<feature type="transmembrane region" description="Helical" evidence="1">
    <location>
        <begin position="85"/>
        <end position="103"/>
    </location>
</feature>
<dbReference type="Proteomes" id="UP001161391">
    <property type="component" value="Unassembled WGS sequence"/>
</dbReference>
<dbReference type="RefSeq" id="WP_284391963.1">
    <property type="nucleotide sequence ID" value="NZ_BSNK01000002.1"/>
</dbReference>
<evidence type="ECO:0000313" key="3">
    <source>
        <dbReference type="EMBL" id="GLQ24955.1"/>
    </source>
</evidence>
<feature type="transmembrane region" description="Helical" evidence="1">
    <location>
        <begin position="237"/>
        <end position="254"/>
    </location>
</feature>
<feature type="transmembrane region" description="Helical" evidence="1">
    <location>
        <begin position="176"/>
        <end position="195"/>
    </location>
</feature>
<reference evidence="3" key="2">
    <citation type="submission" date="2023-01" db="EMBL/GenBank/DDBJ databases">
        <title>Draft genome sequence of Algimonas ampicilliniresistens strain NBRC 108219.</title>
        <authorList>
            <person name="Sun Q."/>
            <person name="Mori K."/>
        </authorList>
    </citation>
    <scope>NUCLEOTIDE SEQUENCE</scope>
    <source>
        <strain evidence="3">NBRC 108219</strain>
    </source>
</reference>
<keyword evidence="1" id="KW-1133">Transmembrane helix</keyword>
<reference evidence="3" key="1">
    <citation type="journal article" date="2014" name="Int. J. Syst. Evol. Microbiol.">
        <title>Complete genome of a new Firmicutes species belonging to the dominant human colonic microbiota ('Ruminococcus bicirculans') reveals two chromosomes and a selective capacity to utilize plant glucans.</title>
        <authorList>
            <consortium name="NISC Comparative Sequencing Program"/>
            <person name="Wegmann U."/>
            <person name="Louis P."/>
            <person name="Goesmann A."/>
            <person name="Henrissat B."/>
            <person name="Duncan S.H."/>
            <person name="Flint H.J."/>
        </authorList>
    </citation>
    <scope>NUCLEOTIDE SEQUENCE</scope>
    <source>
        <strain evidence="3">NBRC 108219</strain>
    </source>
</reference>
<feature type="transmembrane region" description="Helical" evidence="1">
    <location>
        <begin position="48"/>
        <end position="64"/>
    </location>
</feature>
<feature type="transmembrane region" description="Helical" evidence="1">
    <location>
        <begin position="289"/>
        <end position="308"/>
    </location>
</feature>
<keyword evidence="1" id="KW-0812">Transmembrane</keyword>
<feature type="transmembrane region" description="Helical" evidence="1">
    <location>
        <begin position="207"/>
        <end position="225"/>
    </location>
</feature>
<keyword evidence="4" id="KW-1185">Reference proteome</keyword>
<feature type="transmembrane region" description="Helical" evidence="1">
    <location>
        <begin position="12"/>
        <end position="36"/>
    </location>
</feature>
<sequence length="350" mass="38568">MTRDRTVLERLNAVRLIVVVMISIGYASTMAVGPHAKEWLHTFGYDPSWFGIQVLFFLSGWLAWRSLTQGRTGLSFLVSRAKRTLPWVALYTLVVVAVLYPALCNHDAPVVKGTGQLGLYFIKTVLLIDPGGPMPGALDNALYACLLQGTIWTLRWGMVAYFGLLILFTIGLRNRAWLAALFVITLLGHLSVSWWTLKTGSTLFEPIIPGLRVGYAFLLGALLYGARNRLPSRGRSWLAITSVTFGLAAFHYYFLPWTHLIEVIATIGFCALAMTVLQSGFKPLGNWPNITLPAYLGIWPVTQTLLALNPNITVPTLVVASLSVTIAIALILRGVADLLSRPVHRRVQPA</sequence>
<evidence type="ECO:0000256" key="1">
    <source>
        <dbReference type="SAM" id="Phobius"/>
    </source>
</evidence>
<keyword evidence="1" id="KW-0472">Membrane</keyword>
<dbReference type="InterPro" id="IPR002656">
    <property type="entry name" value="Acyl_transf_3_dom"/>
</dbReference>
<accession>A0ABQ5VCZ4</accession>
<feature type="transmembrane region" description="Helical" evidence="1">
    <location>
        <begin position="260"/>
        <end position="277"/>
    </location>
</feature>
<feature type="transmembrane region" description="Helical" evidence="1">
    <location>
        <begin position="141"/>
        <end position="164"/>
    </location>
</feature>
<gene>
    <name evidence="3" type="ORF">GCM10007853_28290</name>
</gene>
<name>A0ABQ5VCZ4_9PROT</name>
<feature type="transmembrane region" description="Helical" evidence="1">
    <location>
        <begin position="314"/>
        <end position="336"/>
    </location>
</feature>
<protein>
    <recommendedName>
        <fullName evidence="2">Acyltransferase 3 domain-containing protein</fullName>
    </recommendedName>
</protein>
<dbReference type="EMBL" id="BSNK01000002">
    <property type="protein sequence ID" value="GLQ24955.1"/>
    <property type="molecule type" value="Genomic_DNA"/>
</dbReference>
<proteinExistence type="predicted"/>
<feature type="domain" description="Acyltransferase 3" evidence="2">
    <location>
        <begin position="10"/>
        <end position="332"/>
    </location>
</feature>
<organism evidence="3 4">
    <name type="scientific">Algimonas ampicilliniresistens</name>
    <dbReference type="NCBI Taxonomy" id="1298735"/>
    <lineage>
        <taxon>Bacteria</taxon>
        <taxon>Pseudomonadati</taxon>
        <taxon>Pseudomonadota</taxon>
        <taxon>Alphaproteobacteria</taxon>
        <taxon>Maricaulales</taxon>
        <taxon>Robiginitomaculaceae</taxon>
        <taxon>Algimonas</taxon>
    </lineage>
</organism>
<evidence type="ECO:0000313" key="4">
    <source>
        <dbReference type="Proteomes" id="UP001161391"/>
    </source>
</evidence>
<evidence type="ECO:0000259" key="2">
    <source>
        <dbReference type="Pfam" id="PF01757"/>
    </source>
</evidence>